<dbReference type="GeneID" id="95772172"/>
<feature type="region of interest" description="Disordered" evidence="1">
    <location>
        <begin position="67"/>
        <end position="97"/>
    </location>
</feature>
<accession>A0A6C1KM16</accession>
<evidence type="ECO:0000259" key="2">
    <source>
        <dbReference type="Pfam" id="PF20172"/>
    </source>
</evidence>
<reference evidence="3 4" key="1">
    <citation type="submission" date="2019-05" db="EMBL/GenBank/DDBJ databases">
        <authorList>
            <person name="Zhou X."/>
        </authorList>
    </citation>
    <scope>NUCLEOTIDE SEQUENCE [LARGE SCALE GENOMIC DNA]</scope>
    <source>
        <strain evidence="3 4">DSM 432</strain>
    </source>
</reference>
<organism evidence="3 4">
    <name type="scientific">Xanthobacter autotrophicus</name>
    <dbReference type="NCBI Taxonomy" id="280"/>
    <lineage>
        <taxon>Bacteria</taxon>
        <taxon>Pseudomonadati</taxon>
        <taxon>Pseudomonadota</taxon>
        <taxon>Alphaproteobacteria</taxon>
        <taxon>Hyphomicrobiales</taxon>
        <taxon>Xanthobacteraceae</taxon>
        <taxon>Xanthobacter</taxon>
    </lineage>
</organism>
<proteinExistence type="predicted"/>
<dbReference type="OrthoDB" id="9784724at2"/>
<evidence type="ECO:0000313" key="4">
    <source>
        <dbReference type="Proteomes" id="UP000305131"/>
    </source>
</evidence>
<dbReference type="AlphaFoldDB" id="A0A6C1KM16"/>
<gene>
    <name evidence="3" type="ORF">FBQ73_01695</name>
</gene>
<sequence length="97" mass="11054">MNDRKPSRLFRLGRRWTFRAFVPEELRAIIDKREIWKSLGAVSYREALRLSHVESVKADALFAEARAKRAGGTTDDTPASVSDRASPRQPHKRACCN</sequence>
<comment type="caution">
    <text evidence="3">The sequence shown here is derived from an EMBL/GenBank/DDBJ whole genome shotgun (WGS) entry which is preliminary data.</text>
</comment>
<dbReference type="EMBL" id="VAUP01000004">
    <property type="protein sequence ID" value="TLX44787.1"/>
    <property type="molecule type" value="Genomic_DNA"/>
</dbReference>
<name>A0A6C1KM16_XANAU</name>
<evidence type="ECO:0000256" key="1">
    <source>
        <dbReference type="SAM" id="MobiDB-lite"/>
    </source>
</evidence>
<dbReference type="Proteomes" id="UP000305131">
    <property type="component" value="Unassembled WGS sequence"/>
</dbReference>
<protein>
    <recommendedName>
        <fullName evidence="2">DUF6538 domain-containing protein</fullName>
    </recommendedName>
</protein>
<dbReference type="InterPro" id="IPR046668">
    <property type="entry name" value="DUF6538"/>
</dbReference>
<dbReference type="RefSeq" id="WP_138397788.1">
    <property type="nucleotide sequence ID" value="NZ_JBAFVI010000009.1"/>
</dbReference>
<dbReference type="Pfam" id="PF20172">
    <property type="entry name" value="DUF6538"/>
    <property type="match status" value="1"/>
</dbReference>
<feature type="domain" description="DUF6538" evidence="2">
    <location>
        <begin position="9"/>
        <end position="66"/>
    </location>
</feature>
<evidence type="ECO:0000313" key="3">
    <source>
        <dbReference type="EMBL" id="TLX44787.1"/>
    </source>
</evidence>